<dbReference type="Proteomes" id="UP000284219">
    <property type="component" value="Unassembled WGS sequence"/>
</dbReference>
<evidence type="ECO:0000313" key="3">
    <source>
        <dbReference type="EMBL" id="RKD25736.1"/>
    </source>
</evidence>
<feature type="transmembrane region" description="Helical" evidence="1">
    <location>
        <begin position="246"/>
        <end position="265"/>
    </location>
</feature>
<name>A0A419SN57_9BACL</name>
<comment type="caution">
    <text evidence="3">The sequence shown here is derived from an EMBL/GenBank/DDBJ whole genome shotgun (WGS) entry which is preliminary data.</text>
</comment>
<evidence type="ECO:0000256" key="2">
    <source>
        <dbReference type="SAM" id="SignalP"/>
    </source>
</evidence>
<dbReference type="OrthoDB" id="2464294at2"/>
<evidence type="ECO:0000256" key="1">
    <source>
        <dbReference type="SAM" id="Phobius"/>
    </source>
</evidence>
<dbReference type="EMBL" id="MCHY01000006">
    <property type="protein sequence ID" value="RKD25736.1"/>
    <property type="molecule type" value="Genomic_DNA"/>
</dbReference>
<keyword evidence="1" id="KW-1133">Transmembrane helix</keyword>
<feature type="chain" id="PRO_5019570426" description="Sporulation protein YpjB" evidence="2">
    <location>
        <begin position="31"/>
        <end position="275"/>
    </location>
</feature>
<dbReference type="AlphaFoldDB" id="A0A419SN57"/>
<gene>
    <name evidence="3" type="ORF">BEP19_01990</name>
</gene>
<feature type="signal peptide" evidence="2">
    <location>
        <begin position="1"/>
        <end position="30"/>
    </location>
</feature>
<sequence length="275" mass="31287">MKKKWKQWTIIIFLAIFSSFSQTVAGTVTAAESEGRNNQQNNMETLDRLSQEIVTLVEQEQLAHAKGKLEQLGELFTHIGTERRISIEALELATQTIVQGKKALADVTPDKKEAILRAKQIRILVDALSHPNQPIWKSYHSTYSQQVGEMMNQAGRSRQEGLRKSLQLNYQLYSTLKPAIALNQTPSTIQMMDSIYQFINQQAHGQDVDWEATQNSLQQLQEVTGNLFLGKEQNTLALYMNSNSPIAMISMISLILFTALSYVAWRMYRGTRFQM</sequence>
<evidence type="ECO:0008006" key="5">
    <source>
        <dbReference type="Google" id="ProtNLM"/>
    </source>
</evidence>
<keyword evidence="4" id="KW-1185">Reference proteome</keyword>
<keyword evidence="1" id="KW-0812">Transmembrane</keyword>
<evidence type="ECO:0000313" key="4">
    <source>
        <dbReference type="Proteomes" id="UP000284219"/>
    </source>
</evidence>
<proteinExistence type="predicted"/>
<organism evidence="3 4">
    <name type="scientific">Ammoniphilus oxalaticus</name>
    <dbReference type="NCBI Taxonomy" id="66863"/>
    <lineage>
        <taxon>Bacteria</taxon>
        <taxon>Bacillati</taxon>
        <taxon>Bacillota</taxon>
        <taxon>Bacilli</taxon>
        <taxon>Bacillales</taxon>
        <taxon>Paenibacillaceae</taxon>
        <taxon>Aneurinibacillus group</taxon>
        <taxon>Ammoniphilus</taxon>
    </lineage>
</organism>
<dbReference type="InterPro" id="IPR014231">
    <property type="entry name" value="Spore_YpjB"/>
</dbReference>
<keyword evidence="2" id="KW-0732">Signal</keyword>
<dbReference type="RefSeq" id="WP_120188410.1">
    <property type="nucleotide sequence ID" value="NZ_MCHY01000006.1"/>
</dbReference>
<protein>
    <recommendedName>
        <fullName evidence="5">Sporulation protein YpjB</fullName>
    </recommendedName>
</protein>
<accession>A0A419SN57</accession>
<keyword evidence="1" id="KW-0472">Membrane</keyword>
<reference evidence="3 4" key="1">
    <citation type="submission" date="2016-08" db="EMBL/GenBank/DDBJ databases">
        <title>Novel Firmicute Genomes.</title>
        <authorList>
            <person name="Poppleton D.I."/>
            <person name="Gribaldo S."/>
        </authorList>
    </citation>
    <scope>NUCLEOTIDE SEQUENCE [LARGE SCALE GENOMIC DNA]</scope>
    <source>
        <strain evidence="3 4">RAOx-1</strain>
    </source>
</reference>
<dbReference type="Pfam" id="PF09577">
    <property type="entry name" value="Spore_YpjB"/>
    <property type="match status" value="1"/>
</dbReference>